<gene>
    <name evidence="2" type="ORF">LEP1GSC016_3811</name>
</gene>
<name>M6BQ63_LEPBO</name>
<protein>
    <submittedName>
        <fullName evidence="2">Uncharacterized protein</fullName>
    </submittedName>
</protein>
<feature type="transmembrane region" description="Helical" evidence="1">
    <location>
        <begin position="6"/>
        <end position="24"/>
    </location>
</feature>
<dbReference type="PATRIC" id="fig|1218567.3.peg.1940"/>
<dbReference type="Proteomes" id="UP000011873">
    <property type="component" value="Unassembled WGS sequence"/>
</dbReference>
<dbReference type="RefSeq" id="WP_011669319.1">
    <property type="nucleotide sequence ID" value="NZ_ANMU01000075.1"/>
</dbReference>
<organism evidence="2 3">
    <name type="scientific">Leptospira borgpetersenii serovar Hardjo-bovis str. Sponselee</name>
    <dbReference type="NCBI Taxonomy" id="1303729"/>
    <lineage>
        <taxon>Bacteria</taxon>
        <taxon>Pseudomonadati</taxon>
        <taxon>Spirochaetota</taxon>
        <taxon>Spirochaetia</taxon>
        <taxon>Leptospirales</taxon>
        <taxon>Leptospiraceae</taxon>
        <taxon>Leptospira</taxon>
    </lineage>
</organism>
<evidence type="ECO:0000313" key="2">
    <source>
        <dbReference type="EMBL" id="EMJ81907.1"/>
    </source>
</evidence>
<evidence type="ECO:0000256" key="1">
    <source>
        <dbReference type="SAM" id="Phobius"/>
    </source>
</evidence>
<sequence>MKRNVLLFTIYIFGIFFFLNLYFCKKNNLPLGIKDERWREESSELVSAYCQKLASCTKGAKDSSSSTEPPDLKHSSQELIQERLKPANCAEKFRNSNAYLLANENPETIKKVVRSCFQTVIGENCEKVRRGVLKLSEDCVRLQIIQFKQD</sequence>
<comment type="caution">
    <text evidence="2">The sequence shown here is derived from an EMBL/GenBank/DDBJ whole genome shotgun (WGS) entry which is preliminary data.</text>
</comment>
<evidence type="ECO:0000313" key="3">
    <source>
        <dbReference type="Proteomes" id="UP000011873"/>
    </source>
</evidence>
<dbReference type="NCBIfam" id="NF047485">
    <property type="entry name" value="LA_2478_plus"/>
    <property type="match status" value="1"/>
</dbReference>
<keyword evidence="1" id="KW-0812">Transmembrane</keyword>
<reference evidence="2 3" key="1">
    <citation type="submission" date="2013-01" db="EMBL/GenBank/DDBJ databases">
        <authorList>
            <person name="Harkins D.M."/>
            <person name="Durkin A.S."/>
            <person name="Brinkac L.M."/>
            <person name="Haft D.H."/>
            <person name="Selengut J.D."/>
            <person name="Sanka R."/>
            <person name="DePew J."/>
            <person name="Purushe J."/>
            <person name="Galloway R.L."/>
            <person name="Vinetz J.M."/>
            <person name="Sutton G.G."/>
            <person name="Nierman W.C."/>
            <person name="Fouts D.E."/>
        </authorList>
    </citation>
    <scope>NUCLEOTIDE SEQUENCE [LARGE SCALE GENOMIC DNA]</scope>
    <source>
        <strain evidence="2 3">Sponselee CDC</strain>
    </source>
</reference>
<proteinExistence type="predicted"/>
<keyword evidence="1" id="KW-1133">Transmembrane helix</keyword>
<keyword evidence="1" id="KW-0472">Membrane</keyword>
<dbReference type="AlphaFoldDB" id="M6BQ63"/>
<accession>M6BQ63</accession>
<dbReference type="EMBL" id="ANMU01000075">
    <property type="protein sequence ID" value="EMJ81907.1"/>
    <property type="molecule type" value="Genomic_DNA"/>
</dbReference>